<dbReference type="AlphaFoldDB" id="I4B6C6"/>
<dbReference type="PATRIC" id="fig|869212.3.peg.2200"/>
<evidence type="ECO:0000256" key="1">
    <source>
        <dbReference type="SAM" id="Phobius"/>
    </source>
</evidence>
<keyword evidence="1" id="KW-0472">Membrane</keyword>
<dbReference type="HOGENOM" id="CLU_787418_0_0_12"/>
<keyword evidence="1" id="KW-0812">Transmembrane</keyword>
<keyword evidence="1" id="KW-1133">Transmembrane helix</keyword>
<name>I4B6C6_TURPD</name>
<sequence length="352" mass="39669">MLQKSVQLFVGISVLMGASVAPVFSAGEEQKTKTSAPVVIEADKQGPAAAPVVKKLIFLDFYNESNDPNVKWLTDSIGESIFELTKSKYNYVRIEPKVWREYAKTKNFKPEDFYDTEKLQAMGFALKADGIIFGKFTSSPENIVISGKILSVVDKEIVAEKNITVPFSSQMFEDVQDVSETLGSRIKDLFYPSDRGALWRSALLPGWGQFYKQRKTAGYIYSGVIGTGAAFSLFSLIMLESTKSQYKSYNPDHVKTEPQGEFGIKDPDATRAEFSRLVNKADQWYQIMMISAGITFTIYLWHLFDAWFFEGSYIELGKQSAKVYEQQESIFGANVRLTGDRDPLSLRVNYAF</sequence>
<evidence type="ECO:0000259" key="2">
    <source>
        <dbReference type="Pfam" id="PF18935"/>
    </source>
</evidence>
<evidence type="ECO:0000313" key="3">
    <source>
        <dbReference type="EMBL" id="AFM12833.1"/>
    </source>
</evidence>
<organism evidence="3 4">
    <name type="scientific">Turneriella parva (strain ATCC BAA-1111 / DSM 21527 / NCTC 11395 / H)</name>
    <name type="common">Leptospira parva</name>
    <dbReference type="NCBI Taxonomy" id="869212"/>
    <lineage>
        <taxon>Bacteria</taxon>
        <taxon>Pseudomonadati</taxon>
        <taxon>Spirochaetota</taxon>
        <taxon>Spirochaetia</taxon>
        <taxon>Leptospirales</taxon>
        <taxon>Leptospiraceae</taxon>
        <taxon>Turneriella</taxon>
    </lineage>
</organism>
<evidence type="ECO:0000313" key="4">
    <source>
        <dbReference type="Proteomes" id="UP000006048"/>
    </source>
</evidence>
<dbReference type="KEGG" id="tpx:Turpa_2188"/>
<gene>
    <name evidence="3" type="ordered locus">Turpa_2188</name>
</gene>
<reference evidence="3 4" key="1">
    <citation type="submission" date="2012-06" db="EMBL/GenBank/DDBJ databases">
        <title>The complete chromosome of genome of Turneriella parva DSM 21527.</title>
        <authorList>
            <consortium name="US DOE Joint Genome Institute (JGI-PGF)"/>
            <person name="Lucas S."/>
            <person name="Han J."/>
            <person name="Lapidus A."/>
            <person name="Bruce D."/>
            <person name="Goodwin L."/>
            <person name="Pitluck S."/>
            <person name="Peters L."/>
            <person name="Kyrpides N."/>
            <person name="Mavromatis K."/>
            <person name="Ivanova N."/>
            <person name="Mikhailova N."/>
            <person name="Chertkov O."/>
            <person name="Detter J.C."/>
            <person name="Tapia R."/>
            <person name="Han C."/>
            <person name="Land M."/>
            <person name="Hauser L."/>
            <person name="Markowitz V."/>
            <person name="Cheng J.-F."/>
            <person name="Hugenholtz P."/>
            <person name="Woyke T."/>
            <person name="Wu D."/>
            <person name="Gronow S."/>
            <person name="Wellnitz S."/>
            <person name="Brambilla E."/>
            <person name="Klenk H.-P."/>
            <person name="Eisen J.A."/>
        </authorList>
    </citation>
    <scope>NUCLEOTIDE SEQUENCE [LARGE SCALE GENOMIC DNA]</scope>
    <source>
        <strain evidence="4">ATCC BAA-1111 / DSM 21527 / NCTC 11395 / H</strain>
    </source>
</reference>
<feature type="transmembrane region" description="Helical" evidence="1">
    <location>
        <begin position="219"/>
        <end position="239"/>
    </location>
</feature>
<dbReference type="STRING" id="869212.Turpa_2188"/>
<feature type="transmembrane region" description="Helical" evidence="1">
    <location>
        <begin position="284"/>
        <end position="304"/>
    </location>
</feature>
<dbReference type="RefSeq" id="WP_014803339.1">
    <property type="nucleotide sequence ID" value="NC_018020.1"/>
</dbReference>
<dbReference type="EMBL" id="CP002959">
    <property type="protein sequence ID" value="AFM12833.1"/>
    <property type="molecule type" value="Genomic_DNA"/>
</dbReference>
<dbReference type="InterPro" id="IPR043738">
    <property type="entry name" value="DUF5683"/>
</dbReference>
<dbReference type="Proteomes" id="UP000006048">
    <property type="component" value="Chromosome"/>
</dbReference>
<dbReference type="Pfam" id="PF18935">
    <property type="entry name" value="DUF5683"/>
    <property type="match status" value="1"/>
</dbReference>
<feature type="domain" description="DUF5683" evidence="2">
    <location>
        <begin position="193"/>
        <end position="306"/>
    </location>
</feature>
<keyword evidence="4" id="KW-1185">Reference proteome</keyword>
<protein>
    <recommendedName>
        <fullName evidence="2">DUF5683 domain-containing protein</fullName>
    </recommendedName>
</protein>
<dbReference type="OrthoDB" id="345956at2"/>
<accession>I4B6C6</accession>
<proteinExistence type="predicted"/>